<dbReference type="InterPro" id="IPR029044">
    <property type="entry name" value="Nucleotide-diphossugar_trans"/>
</dbReference>
<keyword evidence="3 9" id="KW-0808">Transferase</keyword>
<keyword evidence="11" id="KW-1185">Reference proteome</keyword>
<keyword evidence="5 9" id="KW-0735">Signal-anchor</keyword>
<dbReference type="GO" id="GO:0032580">
    <property type="term" value="C:Golgi cisterna membrane"/>
    <property type="evidence" value="ECO:0007669"/>
    <property type="project" value="UniProtKB-SubCell"/>
</dbReference>
<dbReference type="EC" id="2.4.1.-" evidence="9"/>
<evidence type="ECO:0000256" key="5">
    <source>
        <dbReference type="ARBA" id="ARBA00022968"/>
    </source>
</evidence>
<evidence type="ECO:0000256" key="6">
    <source>
        <dbReference type="ARBA" id="ARBA00022989"/>
    </source>
</evidence>
<comment type="similarity">
    <text evidence="2 9">Belongs to the chondroitin N-acetylgalactosaminyltransferase family.</text>
</comment>
<name>A0A2G8JVE3_STIJA</name>
<dbReference type="EMBL" id="MRZV01001209">
    <property type="protein sequence ID" value="PIK39714.1"/>
    <property type="molecule type" value="Genomic_DNA"/>
</dbReference>
<evidence type="ECO:0000256" key="1">
    <source>
        <dbReference type="ARBA" id="ARBA00004447"/>
    </source>
</evidence>
<dbReference type="Gene3D" id="3.90.550.10">
    <property type="entry name" value="Spore Coat Polysaccharide Biosynthesis Protein SpsA, Chain A"/>
    <property type="match status" value="1"/>
</dbReference>
<evidence type="ECO:0000256" key="2">
    <source>
        <dbReference type="ARBA" id="ARBA00009239"/>
    </source>
</evidence>
<dbReference type="STRING" id="307972.A0A2G8JVE3"/>
<dbReference type="PANTHER" id="PTHR12369">
    <property type="entry name" value="CHONDROITIN SYNTHASE"/>
    <property type="match status" value="1"/>
</dbReference>
<evidence type="ECO:0000256" key="3">
    <source>
        <dbReference type="ARBA" id="ARBA00022679"/>
    </source>
</evidence>
<protein>
    <recommendedName>
        <fullName evidence="9">Hexosyltransferase</fullName>
        <ecNumber evidence="9">2.4.1.-</ecNumber>
    </recommendedName>
</protein>
<evidence type="ECO:0000256" key="7">
    <source>
        <dbReference type="ARBA" id="ARBA00023034"/>
    </source>
</evidence>
<accession>A0A2G8JVE3</accession>
<evidence type="ECO:0000313" key="10">
    <source>
        <dbReference type="EMBL" id="PIK39714.1"/>
    </source>
</evidence>
<reference evidence="10 11" key="1">
    <citation type="journal article" date="2017" name="PLoS Biol.">
        <title>The sea cucumber genome provides insights into morphological evolution and visceral regeneration.</title>
        <authorList>
            <person name="Zhang X."/>
            <person name="Sun L."/>
            <person name="Yuan J."/>
            <person name="Sun Y."/>
            <person name="Gao Y."/>
            <person name="Zhang L."/>
            <person name="Li S."/>
            <person name="Dai H."/>
            <person name="Hamel J.F."/>
            <person name="Liu C."/>
            <person name="Yu Y."/>
            <person name="Liu S."/>
            <person name="Lin W."/>
            <person name="Guo K."/>
            <person name="Jin S."/>
            <person name="Xu P."/>
            <person name="Storey K.B."/>
            <person name="Huan P."/>
            <person name="Zhang T."/>
            <person name="Zhou Y."/>
            <person name="Zhang J."/>
            <person name="Lin C."/>
            <person name="Li X."/>
            <person name="Xing L."/>
            <person name="Huo D."/>
            <person name="Sun M."/>
            <person name="Wang L."/>
            <person name="Mercier A."/>
            <person name="Li F."/>
            <person name="Yang H."/>
            <person name="Xiang J."/>
        </authorList>
    </citation>
    <scope>NUCLEOTIDE SEQUENCE [LARGE SCALE GENOMIC DNA]</scope>
    <source>
        <strain evidence="10">Shaxun</strain>
        <tissue evidence="10">Muscle</tissue>
    </source>
</reference>
<dbReference type="OrthoDB" id="431432at2759"/>
<sequence length="519" mass="59878">MPTLFYQNYSIGTLPFTGNLHTSDVWNAITLHPIKRTRHMYRLHAYLESQYIAEKRLQILSYYREIQDVKERLHEDKSENPGTHETRHLGLHPSLIKFRADSFQDVVPWKCFSRYLYLHNMESPRQGITKPIQTAVTDVVLQEMQLLNSNSKTVGRTIELKKIKYGYSRLIPPYGVDYILDLMLDYKTHQGSSRTLSVRRHTYLHQSFGRIELIEDEYLQNSEELKLSDESRSILSHNSYYSKDSWFINKSKETIHFIMPLAGRLENFQTFMKNFEKTCLVPGDSVKLLVVLFEKDDDDQSEAIEETLMKYAKQYPNYDLRLLHGVGDFKRGAALDLGASQFPKSALMLFVDVDMYLSPGFVSRCRLNTALGSQVFFPSFFSQYNPDFVYGPESHPSSTLVISKETGFFRNHGYGIVCLYNEDLQRVGGLDSSIVGWGFEDVDLYQKFVSSNITILRTPDPGLIHIYHPVECDVMLEPKQYQMCMGTKGNTYGSNMQLAKQLQEVRAKLADGARELLGK</sequence>
<dbReference type="Proteomes" id="UP000230750">
    <property type="component" value="Unassembled WGS sequence"/>
</dbReference>
<gene>
    <name evidence="10" type="ORF">BSL78_23446</name>
</gene>
<keyword evidence="8" id="KW-0472">Membrane</keyword>
<keyword evidence="7 9" id="KW-0333">Golgi apparatus</keyword>
<evidence type="ECO:0000313" key="11">
    <source>
        <dbReference type="Proteomes" id="UP000230750"/>
    </source>
</evidence>
<dbReference type="SUPFAM" id="SSF53448">
    <property type="entry name" value="Nucleotide-diphospho-sugar transferases"/>
    <property type="match status" value="1"/>
</dbReference>
<keyword evidence="4" id="KW-0812">Transmembrane</keyword>
<evidence type="ECO:0000256" key="4">
    <source>
        <dbReference type="ARBA" id="ARBA00022692"/>
    </source>
</evidence>
<dbReference type="Pfam" id="PF05679">
    <property type="entry name" value="CHGN"/>
    <property type="match status" value="1"/>
</dbReference>
<comment type="subcellular location">
    <subcellularLocation>
        <location evidence="1 9">Golgi apparatus</location>
        <location evidence="1 9">Golgi stack membrane</location>
        <topology evidence="1 9">Single-pass type II membrane protein</topology>
    </subcellularLocation>
</comment>
<comment type="caution">
    <text evidence="10">The sequence shown here is derived from an EMBL/GenBank/DDBJ whole genome shotgun (WGS) entry which is preliminary data.</text>
</comment>
<dbReference type="AlphaFoldDB" id="A0A2G8JVE3"/>
<evidence type="ECO:0000256" key="8">
    <source>
        <dbReference type="ARBA" id="ARBA00023136"/>
    </source>
</evidence>
<dbReference type="GO" id="GO:0047238">
    <property type="term" value="F:glucuronosyl-N-acetylgalactosaminyl-proteoglycan 4-beta-N-acetylgalactosaminyltransferase activity"/>
    <property type="evidence" value="ECO:0007669"/>
    <property type="project" value="TreeGrafter"/>
</dbReference>
<evidence type="ECO:0000256" key="9">
    <source>
        <dbReference type="RuleBase" id="RU364016"/>
    </source>
</evidence>
<dbReference type="InterPro" id="IPR051227">
    <property type="entry name" value="CS_glycosyltransferase"/>
</dbReference>
<keyword evidence="6" id="KW-1133">Transmembrane helix</keyword>
<dbReference type="PANTHER" id="PTHR12369:SF11">
    <property type="entry name" value="HEXOSYLTRANSFERASE"/>
    <property type="match status" value="1"/>
</dbReference>
<organism evidence="10 11">
    <name type="scientific">Stichopus japonicus</name>
    <name type="common">Sea cucumber</name>
    <dbReference type="NCBI Taxonomy" id="307972"/>
    <lineage>
        <taxon>Eukaryota</taxon>
        <taxon>Metazoa</taxon>
        <taxon>Echinodermata</taxon>
        <taxon>Eleutherozoa</taxon>
        <taxon>Echinozoa</taxon>
        <taxon>Holothuroidea</taxon>
        <taxon>Aspidochirotacea</taxon>
        <taxon>Aspidochirotida</taxon>
        <taxon>Stichopodidae</taxon>
        <taxon>Apostichopus</taxon>
    </lineage>
</organism>
<proteinExistence type="inferred from homology"/>
<dbReference type="InterPro" id="IPR008428">
    <property type="entry name" value="Chond_GalNAc"/>
</dbReference>